<proteinExistence type="predicted"/>
<dbReference type="AlphaFoldDB" id="A0A6J4UMZ8"/>
<dbReference type="EMBL" id="CADCWO010000005">
    <property type="protein sequence ID" value="CAA9553695.1"/>
    <property type="molecule type" value="Genomic_DNA"/>
</dbReference>
<organism evidence="1">
    <name type="scientific">uncultured Synechococcales cyanobacterium</name>
    <dbReference type="NCBI Taxonomy" id="1936017"/>
    <lineage>
        <taxon>Bacteria</taxon>
        <taxon>Bacillati</taxon>
        <taxon>Cyanobacteriota</taxon>
        <taxon>Cyanophyceae</taxon>
        <taxon>Synechococcales</taxon>
        <taxon>environmental samples</taxon>
    </lineage>
</organism>
<name>A0A6J4UMZ8_9CYAN</name>
<reference evidence="1" key="1">
    <citation type="submission" date="2020-02" db="EMBL/GenBank/DDBJ databases">
        <authorList>
            <person name="Meier V. D."/>
        </authorList>
    </citation>
    <scope>NUCLEOTIDE SEQUENCE</scope>
    <source>
        <strain evidence="1">AVDCRST_MAG81</strain>
    </source>
</reference>
<sequence length="101" mass="11549">MCGTKNTAIQPRHSLINLLLCLDQIYLFTRSRLSIFPIVDGLHFKSIWPYKALAEVEQLKATSKTCLVLRDRVVLFSQPRPPELNLDICSLKCCLLLKNYG</sequence>
<accession>A0A6J4UMZ8</accession>
<gene>
    <name evidence="1" type="ORF">AVDCRST_MAG81-45</name>
</gene>
<protein>
    <submittedName>
        <fullName evidence="1">Uncharacterized protein</fullName>
    </submittedName>
</protein>
<evidence type="ECO:0000313" key="1">
    <source>
        <dbReference type="EMBL" id="CAA9553695.1"/>
    </source>
</evidence>